<dbReference type="PANTHER" id="PTHR30558">
    <property type="entry name" value="EXBD MEMBRANE COMPONENT OF PMF-DRIVEN MACROMOLECULE IMPORT SYSTEM"/>
    <property type="match status" value="1"/>
</dbReference>
<reference evidence="10 11" key="1">
    <citation type="submission" date="2016-08" db="EMBL/GenBank/DDBJ databases">
        <authorList>
            <person name="Seilhamer J.J."/>
        </authorList>
    </citation>
    <scope>NUCLEOTIDE SEQUENCE [LARGE SCALE GENOMIC DNA]</scope>
    <source>
        <strain evidence="10 11">DX4</strain>
    </source>
</reference>
<evidence type="ECO:0008006" key="12">
    <source>
        <dbReference type="Google" id="ProtNLM"/>
    </source>
</evidence>
<evidence type="ECO:0000256" key="1">
    <source>
        <dbReference type="ARBA" id="ARBA00004162"/>
    </source>
</evidence>
<evidence type="ECO:0000256" key="8">
    <source>
        <dbReference type="SAM" id="MobiDB-lite"/>
    </source>
</evidence>
<feature type="compositionally biased region" description="Polar residues" evidence="8">
    <location>
        <begin position="1"/>
        <end position="11"/>
    </location>
</feature>
<feature type="transmembrane region" description="Helical" evidence="9">
    <location>
        <begin position="28"/>
        <end position="48"/>
    </location>
</feature>
<dbReference type="InterPro" id="IPR003400">
    <property type="entry name" value="ExbD"/>
</dbReference>
<keyword evidence="5 9" id="KW-1133">Transmembrane helix</keyword>
<keyword evidence="4 7" id="KW-0812">Transmembrane</keyword>
<dbReference type="RefSeq" id="WP_069378497.1">
    <property type="nucleotide sequence ID" value="NZ_CP017141.1"/>
</dbReference>
<proteinExistence type="inferred from homology"/>
<sequence length="178" mass="19689">MATLNVPQNGQAMKGKSRTRKSAPSVDLTAMVDLAFLLITFFMLTTSLSKSQAMEIAKPVTEVPGQPYPASRTLTLVLGKGDQIMWYKGEPGKSEPYKTTFSAIHKVLNQNRQGIAQTHGNDPSKFMIVIIKPTEKSTYKNFVDALDEMKISDVKSYLIDDGGLLDNEELLMKNFGLL</sequence>
<comment type="subcellular location">
    <subcellularLocation>
        <location evidence="1">Cell membrane</location>
        <topology evidence="1">Single-pass membrane protein</topology>
    </subcellularLocation>
    <subcellularLocation>
        <location evidence="7">Cell membrane</location>
        <topology evidence="7">Single-pass type II membrane protein</topology>
    </subcellularLocation>
</comment>
<keyword evidence="7" id="KW-0813">Transport</keyword>
<dbReference type="GO" id="GO:0005886">
    <property type="term" value="C:plasma membrane"/>
    <property type="evidence" value="ECO:0007669"/>
    <property type="project" value="UniProtKB-SubCell"/>
</dbReference>
<feature type="region of interest" description="Disordered" evidence="8">
    <location>
        <begin position="1"/>
        <end position="22"/>
    </location>
</feature>
<gene>
    <name evidence="10" type="ORF">BFS30_06280</name>
</gene>
<evidence type="ECO:0000256" key="3">
    <source>
        <dbReference type="ARBA" id="ARBA00022475"/>
    </source>
</evidence>
<dbReference type="KEGG" id="psty:BFS30_06280"/>
<organism evidence="10 11">
    <name type="scientific">Pedobacter steynii</name>
    <dbReference type="NCBI Taxonomy" id="430522"/>
    <lineage>
        <taxon>Bacteria</taxon>
        <taxon>Pseudomonadati</taxon>
        <taxon>Bacteroidota</taxon>
        <taxon>Sphingobacteriia</taxon>
        <taxon>Sphingobacteriales</taxon>
        <taxon>Sphingobacteriaceae</taxon>
        <taxon>Pedobacter</taxon>
    </lineage>
</organism>
<evidence type="ECO:0000256" key="7">
    <source>
        <dbReference type="RuleBase" id="RU003879"/>
    </source>
</evidence>
<protein>
    <recommendedName>
        <fullName evidence="12">Biopolymer transporter ExbD</fullName>
    </recommendedName>
</protein>
<dbReference type="AlphaFoldDB" id="A0A1D7QDX2"/>
<evidence type="ECO:0000256" key="5">
    <source>
        <dbReference type="ARBA" id="ARBA00022989"/>
    </source>
</evidence>
<name>A0A1D7QDX2_9SPHI</name>
<evidence type="ECO:0000256" key="6">
    <source>
        <dbReference type="ARBA" id="ARBA00023136"/>
    </source>
</evidence>
<evidence type="ECO:0000256" key="4">
    <source>
        <dbReference type="ARBA" id="ARBA00022692"/>
    </source>
</evidence>
<evidence type="ECO:0000313" key="11">
    <source>
        <dbReference type="Proteomes" id="UP000094313"/>
    </source>
</evidence>
<dbReference type="Proteomes" id="UP000094313">
    <property type="component" value="Chromosome"/>
</dbReference>
<keyword evidence="7" id="KW-0653">Protein transport</keyword>
<dbReference type="Pfam" id="PF02472">
    <property type="entry name" value="ExbD"/>
    <property type="match status" value="1"/>
</dbReference>
<keyword evidence="6 9" id="KW-0472">Membrane</keyword>
<keyword evidence="3" id="KW-1003">Cell membrane</keyword>
<dbReference type="GO" id="GO:0022857">
    <property type="term" value="F:transmembrane transporter activity"/>
    <property type="evidence" value="ECO:0007669"/>
    <property type="project" value="InterPro"/>
</dbReference>
<dbReference type="EMBL" id="CP017141">
    <property type="protein sequence ID" value="AOM76804.1"/>
    <property type="molecule type" value="Genomic_DNA"/>
</dbReference>
<dbReference type="PANTHER" id="PTHR30558:SF3">
    <property type="entry name" value="BIOPOLYMER TRANSPORT PROTEIN EXBD-RELATED"/>
    <property type="match status" value="1"/>
</dbReference>
<evidence type="ECO:0000256" key="2">
    <source>
        <dbReference type="ARBA" id="ARBA00005811"/>
    </source>
</evidence>
<accession>A0A1D7QDX2</accession>
<evidence type="ECO:0000256" key="9">
    <source>
        <dbReference type="SAM" id="Phobius"/>
    </source>
</evidence>
<keyword evidence="11" id="KW-1185">Reference proteome</keyword>
<comment type="similarity">
    <text evidence="2 7">Belongs to the ExbD/TolR family.</text>
</comment>
<evidence type="ECO:0000313" key="10">
    <source>
        <dbReference type="EMBL" id="AOM76804.1"/>
    </source>
</evidence>
<dbReference type="GO" id="GO:0015031">
    <property type="term" value="P:protein transport"/>
    <property type="evidence" value="ECO:0007669"/>
    <property type="project" value="UniProtKB-KW"/>
</dbReference>